<dbReference type="PROSITE" id="PS00444">
    <property type="entry name" value="POLYPRENYL_SYNTHASE_2"/>
    <property type="match status" value="1"/>
</dbReference>
<comment type="similarity">
    <text evidence="2">Belongs to the FPP/GGPP synthase family.</text>
</comment>
<dbReference type="Pfam" id="PF07995">
    <property type="entry name" value="GSDH"/>
    <property type="match status" value="1"/>
</dbReference>
<keyword evidence="3" id="KW-0808">Transferase</keyword>
<dbReference type="Gene3D" id="2.120.10.30">
    <property type="entry name" value="TolB, C-terminal domain"/>
    <property type="match status" value="1"/>
</dbReference>
<dbReference type="InterPro" id="IPR012938">
    <property type="entry name" value="Glc/Sorbosone_DH"/>
</dbReference>
<dbReference type="Gene3D" id="1.10.600.10">
    <property type="entry name" value="Farnesyl Diphosphate Synthase"/>
    <property type="match status" value="1"/>
</dbReference>
<keyword evidence="4" id="KW-0479">Metal-binding</keyword>
<evidence type="ECO:0000313" key="7">
    <source>
        <dbReference type="EMBL" id="WRL63130.1"/>
    </source>
</evidence>
<evidence type="ECO:0000256" key="3">
    <source>
        <dbReference type="ARBA" id="ARBA00022679"/>
    </source>
</evidence>
<dbReference type="SUPFAM" id="SSF50952">
    <property type="entry name" value="Soluble quinoprotein glucose dehydrogenase"/>
    <property type="match status" value="1"/>
</dbReference>
<sequence>MDEAAVRRGAPSANSRWTNSIAILTGDLLFARASDLLADLGPEAVRIQAQTFERLVTGQIRETVGAEPGVDPIAHYLDVLADKTGSLVATSARFGARFAGLDEALVTELTAFGEEVGVAFQLSDDLLDIVSQGGTSGKSPGTDLREGIATLPALFALADDAPADARLRELVSRPVTDDDEHAEALTLLRSSAALARANDVLAQYADRARAHLATVPAGRSGTRCRPCATTWSRVPADGDGHDDHVLPDSRCPALLAGLLLLTVACGTDGSSGDASGAGSPTSSAPAGAPGLEVEVVADGLTRAWDVAQADDGTLLVDERAGGLTAVLPDGTVQPVQADFDDLYAVGETGLMGLALDPGFADNRRFYTCQGVVDGGPDGGPAIEVIAWNAAEDWRAATRVDDPLIGGIPVNEDSGRHGGCRVEFGPDGALLVGTGDNAVGSNPQDLGSLAGKVLRADPATGDPLPDNPFTSDDGAEDLIWTYGHRNVQGLAVRPGTGQVFSVEHGPDVDDEVNLLESGANYGWDPVGSGRYDESVPMTDPDLPGAVPAVWSSGDPTIAPSGGTFLTGEEWGDYDGLLLIGVQKDTGVLALRLDEQGELVEQFRIPELEDAYGRIRTPQLGTDGALYVTTDNGDGRDRVLRVTPEG</sequence>
<dbReference type="Proteomes" id="UP001324287">
    <property type="component" value="Chromosome"/>
</dbReference>
<gene>
    <name evidence="7" type="ORF">U6N30_25515</name>
</gene>
<comment type="cofactor">
    <cofactor evidence="1">
        <name>Mg(2+)</name>
        <dbReference type="ChEBI" id="CHEBI:18420"/>
    </cofactor>
</comment>
<dbReference type="PANTHER" id="PTHR12001:SF69">
    <property type="entry name" value="ALL TRANS-POLYPRENYL-DIPHOSPHATE SYNTHASE PDSS1"/>
    <property type="match status" value="1"/>
</dbReference>
<protein>
    <submittedName>
        <fullName evidence="7">PQQ-dependent sugar dehydrogenase</fullName>
    </submittedName>
</protein>
<proteinExistence type="inferred from homology"/>
<dbReference type="SUPFAM" id="SSF48576">
    <property type="entry name" value="Terpenoid synthases"/>
    <property type="match status" value="1"/>
</dbReference>
<dbReference type="InterPro" id="IPR033749">
    <property type="entry name" value="Polyprenyl_synt_CS"/>
</dbReference>
<reference evidence="7 8" key="1">
    <citation type="submission" date="2023-12" db="EMBL/GenBank/DDBJ databases">
        <title>Blastococcus brunescens sp. nov., an actonobacterium isolated from sandstone collected in sahara desert.</title>
        <authorList>
            <person name="Gtari M."/>
            <person name="Ghodhbane F."/>
        </authorList>
    </citation>
    <scope>NUCLEOTIDE SEQUENCE [LARGE SCALE GENOMIC DNA]</scope>
    <source>
        <strain evidence="7 8">BMG 8361</strain>
    </source>
</reference>
<keyword evidence="8" id="KW-1185">Reference proteome</keyword>
<evidence type="ECO:0000256" key="5">
    <source>
        <dbReference type="ARBA" id="ARBA00022842"/>
    </source>
</evidence>
<evidence type="ECO:0000313" key="8">
    <source>
        <dbReference type="Proteomes" id="UP001324287"/>
    </source>
</evidence>
<keyword evidence="5" id="KW-0460">Magnesium</keyword>
<evidence type="ECO:0000256" key="1">
    <source>
        <dbReference type="ARBA" id="ARBA00001946"/>
    </source>
</evidence>
<evidence type="ECO:0000256" key="2">
    <source>
        <dbReference type="ARBA" id="ARBA00006706"/>
    </source>
</evidence>
<dbReference type="CDD" id="cd00685">
    <property type="entry name" value="Trans_IPPS_HT"/>
    <property type="match status" value="1"/>
</dbReference>
<dbReference type="InterPro" id="IPR011041">
    <property type="entry name" value="Quinoprot_gluc/sorb_DH_b-prop"/>
</dbReference>
<dbReference type="InterPro" id="IPR011042">
    <property type="entry name" value="6-blade_b-propeller_TolB-like"/>
</dbReference>
<organism evidence="7 8">
    <name type="scientific">Blastococcus brunescens</name>
    <dbReference type="NCBI Taxonomy" id="1564165"/>
    <lineage>
        <taxon>Bacteria</taxon>
        <taxon>Bacillati</taxon>
        <taxon>Actinomycetota</taxon>
        <taxon>Actinomycetes</taxon>
        <taxon>Geodermatophilales</taxon>
        <taxon>Geodermatophilaceae</taxon>
        <taxon>Blastococcus</taxon>
    </lineage>
</organism>
<dbReference type="InterPro" id="IPR000092">
    <property type="entry name" value="Polyprenyl_synt"/>
</dbReference>
<dbReference type="RefSeq" id="WP_324274467.1">
    <property type="nucleotide sequence ID" value="NZ_CP141261.1"/>
</dbReference>
<dbReference type="PANTHER" id="PTHR12001">
    <property type="entry name" value="GERANYLGERANYL PYROPHOSPHATE SYNTHASE"/>
    <property type="match status" value="1"/>
</dbReference>
<dbReference type="InterPro" id="IPR008949">
    <property type="entry name" value="Isoprenoid_synthase_dom_sf"/>
</dbReference>
<dbReference type="EMBL" id="CP141261">
    <property type="protein sequence ID" value="WRL63130.1"/>
    <property type="molecule type" value="Genomic_DNA"/>
</dbReference>
<feature type="domain" description="Glucose/Sorbosone dehydrogenase" evidence="6">
    <location>
        <begin position="301"/>
        <end position="634"/>
    </location>
</feature>
<name>A0ABZ1B279_9ACTN</name>
<evidence type="ECO:0000259" key="6">
    <source>
        <dbReference type="Pfam" id="PF07995"/>
    </source>
</evidence>
<evidence type="ECO:0000256" key="4">
    <source>
        <dbReference type="ARBA" id="ARBA00022723"/>
    </source>
</evidence>
<dbReference type="Pfam" id="PF00348">
    <property type="entry name" value="polyprenyl_synt"/>
    <property type="match status" value="1"/>
</dbReference>
<accession>A0ABZ1B279</accession>